<dbReference type="Proteomes" id="UP000824469">
    <property type="component" value="Unassembled WGS sequence"/>
</dbReference>
<accession>A0AA38G4U6</accession>
<gene>
    <name evidence="6" type="ORF">KI387_018608</name>
</gene>
<dbReference type="PANTHER" id="PTHR21328">
    <property type="entry name" value="POLY ADP-RIBOSE POLYMERASE FAMILY, MEMBER PARP"/>
    <property type="match status" value="1"/>
</dbReference>
<dbReference type="Gene3D" id="3.90.228.10">
    <property type="match status" value="1"/>
</dbReference>
<dbReference type="InterPro" id="IPR051838">
    <property type="entry name" value="ARTD_PARP"/>
</dbReference>
<reference evidence="6 7" key="1">
    <citation type="journal article" date="2021" name="Nat. Plants">
        <title>The Taxus genome provides insights into paclitaxel biosynthesis.</title>
        <authorList>
            <person name="Xiong X."/>
            <person name="Gou J."/>
            <person name="Liao Q."/>
            <person name="Li Y."/>
            <person name="Zhou Q."/>
            <person name="Bi G."/>
            <person name="Li C."/>
            <person name="Du R."/>
            <person name="Wang X."/>
            <person name="Sun T."/>
            <person name="Guo L."/>
            <person name="Liang H."/>
            <person name="Lu P."/>
            <person name="Wu Y."/>
            <person name="Zhang Z."/>
            <person name="Ro D.K."/>
            <person name="Shang Y."/>
            <person name="Huang S."/>
            <person name="Yan J."/>
        </authorList>
    </citation>
    <scope>NUCLEOTIDE SEQUENCE [LARGE SCALE GENOMIC DNA]</scope>
    <source>
        <strain evidence="6">Ta-2019</strain>
    </source>
</reference>
<dbReference type="GO" id="GO:0003950">
    <property type="term" value="F:NAD+ poly-ADP-ribosyltransferase activity"/>
    <property type="evidence" value="ECO:0007669"/>
    <property type="project" value="InterPro"/>
</dbReference>
<proteinExistence type="predicted"/>
<evidence type="ECO:0000256" key="3">
    <source>
        <dbReference type="ARBA" id="ARBA00022695"/>
    </source>
</evidence>
<evidence type="ECO:0000313" key="6">
    <source>
        <dbReference type="EMBL" id="KAH9316839.1"/>
    </source>
</evidence>
<keyword evidence="3" id="KW-0548">Nucleotidyltransferase</keyword>
<dbReference type="InterPro" id="IPR012317">
    <property type="entry name" value="Poly(ADP-ribose)pol_cat_dom"/>
</dbReference>
<dbReference type="GO" id="GO:0016779">
    <property type="term" value="F:nucleotidyltransferase activity"/>
    <property type="evidence" value="ECO:0007669"/>
    <property type="project" value="UniProtKB-KW"/>
</dbReference>
<feature type="domain" description="PARP catalytic" evidence="5">
    <location>
        <begin position="548"/>
        <end position="626"/>
    </location>
</feature>
<organism evidence="6 7">
    <name type="scientific">Taxus chinensis</name>
    <name type="common">Chinese yew</name>
    <name type="synonym">Taxus wallichiana var. chinensis</name>
    <dbReference type="NCBI Taxonomy" id="29808"/>
    <lineage>
        <taxon>Eukaryota</taxon>
        <taxon>Viridiplantae</taxon>
        <taxon>Streptophyta</taxon>
        <taxon>Embryophyta</taxon>
        <taxon>Tracheophyta</taxon>
        <taxon>Spermatophyta</taxon>
        <taxon>Pinopsida</taxon>
        <taxon>Pinidae</taxon>
        <taxon>Conifers II</taxon>
        <taxon>Cupressales</taxon>
        <taxon>Taxaceae</taxon>
        <taxon>Taxus</taxon>
    </lineage>
</organism>
<keyword evidence="1" id="KW-0328">Glycosyltransferase</keyword>
<dbReference type="EMBL" id="JAHRHJ020000004">
    <property type="protein sequence ID" value="KAH9316839.1"/>
    <property type="molecule type" value="Genomic_DNA"/>
</dbReference>
<protein>
    <recommendedName>
        <fullName evidence="5">PARP catalytic domain-containing protein</fullName>
    </recommendedName>
</protein>
<dbReference type="SUPFAM" id="SSF56399">
    <property type="entry name" value="ADP-ribosylation"/>
    <property type="match status" value="1"/>
</dbReference>
<evidence type="ECO:0000256" key="1">
    <source>
        <dbReference type="ARBA" id="ARBA00022676"/>
    </source>
</evidence>
<evidence type="ECO:0000256" key="4">
    <source>
        <dbReference type="ARBA" id="ARBA00023027"/>
    </source>
</evidence>
<keyword evidence="7" id="KW-1185">Reference proteome</keyword>
<evidence type="ECO:0000313" key="7">
    <source>
        <dbReference type="Proteomes" id="UP000824469"/>
    </source>
</evidence>
<name>A0AA38G4U6_TAXCH</name>
<dbReference type="AlphaFoldDB" id="A0AA38G4U6"/>
<evidence type="ECO:0000259" key="5">
    <source>
        <dbReference type="Pfam" id="PF00644"/>
    </source>
</evidence>
<keyword evidence="2" id="KW-0808">Transferase</keyword>
<dbReference type="OMA" id="ETINEWM"/>
<sequence length="725" mass="82930">MEDTINAWMTLNKDSADAFHIKITGIQKEFVKLEMGGYTILLTIPPSFHDASSCDDGSAFLALNSEEEGQEMDDTLKEVLLTLNEKLERVRIGHNCLNNVLDCMLQVLRHYKCKKRPKIYDLGPGTQKQDHPNEAKSSYLYKAAEEAKVGCVEAYSRADETSIQIAGGSILPWCSVLVNPSLVTVEFSMEIDGIMTSDNVTKALGFCFGTPLKITLSFKPQLWSIEQELPPEVFRAVEVSVCSDQVGTSVQRVPEEWKERMKVSPNKCRFDSIHQYGPQILVPALLWEFFKGTDDILLLHGLEPAEQSNNVFVRILIFIGTRLSTLGSWCCNCKKKLSPLSRSWYCDAELCLFRHEELGVGASVLQELQNSELIELELSLAMAASTSDRDVFEPYPTFLLKQREIRGRSGSFSNDINRTTESVQTRQFICPKQLCHDVKDQQIFDVDNKKMNVLMVLIHSFPPVTDMQKCKNEFELRLMLSTSLQKLLKSDKFHDNECLEQEFVKDLWLPYNVLRFVLFTNRLSLNLLEDEFKLQIPHSHYQFAVLYDSEREQYYEHCRATKRSFFAYHGSPAENWYSILRNGLRCLSGTRYMSTGMAHGRGIYFSDNINLSAGFCKAGSEWTNGKLKNCSVIAICEIFLDAVNHRTYTTVVPPEHENYVVIRYLIAFSGWELNSQSPKSNLELHEHYKKVRAKYLQKLGNKDLAMQKQRLAAFNKRRFSSQCSS</sequence>
<dbReference type="Pfam" id="PF00644">
    <property type="entry name" value="PARP"/>
    <property type="match status" value="1"/>
</dbReference>
<keyword evidence="4" id="KW-0520">NAD</keyword>
<evidence type="ECO:0000256" key="2">
    <source>
        <dbReference type="ARBA" id="ARBA00022679"/>
    </source>
</evidence>
<comment type="caution">
    <text evidence="6">The sequence shown here is derived from an EMBL/GenBank/DDBJ whole genome shotgun (WGS) entry which is preliminary data.</text>
</comment>